<keyword evidence="2" id="KW-1185">Reference proteome</keyword>
<reference evidence="2" key="1">
    <citation type="journal article" date="2019" name="Int. J. Syst. Evol. Microbiol.">
        <title>The Global Catalogue of Microorganisms (GCM) 10K type strain sequencing project: providing services to taxonomists for standard genome sequencing and annotation.</title>
        <authorList>
            <consortium name="The Broad Institute Genomics Platform"/>
            <consortium name="The Broad Institute Genome Sequencing Center for Infectious Disease"/>
            <person name="Wu L."/>
            <person name="Ma J."/>
        </authorList>
    </citation>
    <scope>NUCLEOTIDE SEQUENCE [LARGE SCALE GENOMIC DNA]</scope>
    <source>
        <strain evidence="2">CGMCC 1.12478</strain>
    </source>
</reference>
<gene>
    <name evidence="1" type="ORF">GCM10011363_08320</name>
</gene>
<dbReference type="EMBL" id="BMFC01000001">
    <property type="protein sequence ID" value="GGB94031.1"/>
    <property type="molecule type" value="Genomic_DNA"/>
</dbReference>
<comment type="caution">
    <text evidence="1">The sequence shown here is derived from an EMBL/GenBank/DDBJ whole genome shotgun (WGS) entry which is preliminary data.</text>
</comment>
<dbReference type="Proteomes" id="UP000645462">
    <property type="component" value="Unassembled WGS sequence"/>
</dbReference>
<organism evidence="1 2">
    <name type="scientific">Marivita lacus</name>
    <dbReference type="NCBI Taxonomy" id="1323742"/>
    <lineage>
        <taxon>Bacteria</taxon>
        <taxon>Pseudomonadati</taxon>
        <taxon>Pseudomonadota</taxon>
        <taxon>Alphaproteobacteria</taxon>
        <taxon>Rhodobacterales</taxon>
        <taxon>Roseobacteraceae</taxon>
        <taxon>Marivita</taxon>
    </lineage>
</organism>
<evidence type="ECO:0000313" key="1">
    <source>
        <dbReference type="EMBL" id="GGB94031.1"/>
    </source>
</evidence>
<evidence type="ECO:0008006" key="3">
    <source>
        <dbReference type="Google" id="ProtNLM"/>
    </source>
</evidence>
<proteinExistence type="predicted"/>
<sequence length="548" mass="60474">MILLAFAGGNSLAQGSPQSREIAFGLNGISDWSTQHPFLDVMKSARPWIGHLPGQWGGMDFEDMEAAGVFDENGWPLIVPEAATALESLILTDQPRDADHLTGRYVLFYEGSGSLSVTGRARVITREPGLRIFQYTPGEGAVGISISATDASDPIRNIRVIPEKHLGAFEAGQVFNPDWLERLGDVALVRFMDWMFTNGSPIVTWDDLPEKADFTYVWRGVPLPVMINLSNRIGADAWFNIPHMADDDLVRRFAETVQADLDPARVAYVEYSNEVWNFIFEQALWAGEQAERLWGQTDDGWMQYYGLRSAKVLSIWTEVFGAEAETRLKRVVAVHTGWPELEQSILFGDRAKQALGTHPVEMFDAYAVTGYFGYELGEPETLAAALQDAAAKAEADGRAKGLSRVALREYVAQNQFNGLAALAADLVRRGSLRELTGTLWPYHAEVASTNGLELIMYEGGTHAAAFGDAVEDETLVSFLIAFSYSDHMAGLYEDALDAWTGLTDSPFNAFVDVAGPSKWGSWGALRHLSDDNPRWRTLRSSATAETEE</sequence>
<name>A0ABQ1KF03_9RHOB</name>
<protein>
    <recommendedName>
        <fullName evidence="3">Type I secretion protein</fullName>
    </recommendedName>
</protein>
<accession>A0ABQ1KF03</accession>
<evidence type="ECO:0000313" key="2">
    <source>
        <dbReference type="Proteomes" id="UP000645462"/>
    </source>
</evidence>